<sequence length="174" mass="19056">MSNRFHVALVVIVTLALAIVNASAYAYTAALFYTQATPISDTLRKETCFGFTKLSEFARGGDIACYTEHGEPVYESIDVYLKLTAGAWRVDIGELYYRAHIKSVAEVVVEKPAKTMSATLTIGGEAYVAQLNLTTAGRAFLELTPGTVYSLTLIIRAPQEVTEIIRVGFYLKTT</sequence>
<dbReference type="EMBL" id="DTFF01000063">
    <property type="protein sequence ID" value="HGI88165.1"/>
    <property type="molecule type" value="Genomic_DNA"/>
</dbReference>
<comment type="caution">
    <text evidence="1">The sequence shown here is derived from an EMBL/GenBank/DDBJ whole genome shotgun (WGS) entry which is preliminary data.</text>
</comment>
<reference evidence="1" key="1">
    <citation type="journal article" date="2020" name="mSystems">
        <title>Genome- and Community-Level Interaction Insights into Carbon Utilization and Element Cycling Functions of Hydrothermarchaeota in Hydrothermal Sediment.</title>
        <authorList>
            <person name="Zhou Z."/>
            <person name="Liu Y."/>
            <person name="Xu W."/>
            <person name="Pan J."/>
            <person name="Luo Z.H."/>
            <person name="Li M."/>
        </authorList>
    </citation>
    <scope>NUCLEOTIDE SEQUENCE [LARGE SCALE GENOMIC DNA]</scope>
    <source>
        <strain evidence="1">SpSt-732</strain>
    </source>
</reference>
<accession>A0A7C4FFA1</accession>
<organism evidence="1">
    <name type="scientific">Ignisphaera aggregans</name>
    <dbReference type="NCBI Taxonomy" id="334771"/>
    <lineage>
        <taxon>Archaea</taxon>
        <taxon>Thermoproteota</taxon>
        <taxon>Thermoprotei</taxon>
        <taxon>Desulfurococcales</taxon>
        <taxon>Desulfurococcaceae</taxon>
        <taxon>Ignisphaera</taxon>
    </lineage>
</organism>
<dbReference type="AlphaFoldDB" id="A0A7C4FFA1"/>
<evidence type="ECO:0000313" key="1">
    <source>
        <dbReference type="EMBL" id="HGI88165.1"/>
    </source>
</evidence>
<protein>
    <submittedName>
        <fullName evidence="1">Uncharacterized protein</fullName>
    </submittedName>
</protein>
<proteinExistence type="predicted"/>
<name>A0A7C4FFA1_9CREN</name>
<gene>
    <name evidence="1" type="ORF">ENV14_07270</name>
</gene>